<keyword evidence="3" id="KW-1185">Reference proteome</keyword>
<dbReference type="RefSeq" id="WP_097931077.1">
    <property type="nucleotide sequence ID" value="NZ_OCTN01000007.1"/>
</dbReference>
<evidence type="ECO:0000256" key="1">
    <source>
        <dbReference type="SAM" id="MobiDB-lite"/>
    </source>
</evidence>
<sequence length="60" mass="6954">MPDDDRRNIFIAIRYLAREANKEKMKDVALILRRALRLDRGATEETPPEKSPQKDDPDSS</sequence>
<evidence type="ECO:0000313" key="2">
    <source>
        <dbReference type="EMBL" id="SOH94982.1"/>
    </source>
</evidence>
<dbReference type="Proteomes" id="UP000220034">
    <property type="component" value="Unassembled WGS sequence"/>
</dbReference>
<name>A0A2C9CUN7_9RHOB</name>
<dbReference type="AlphaFoldDB" id="A0A2C9CUN7"/>
<accession>A0A2C9CUN7</accession>
<gene>
    <name evidence="2" type="ORF">SAMN06273572_1073</name>
</gene>
<dbReference type="EMBL" id="OCTN01000007">
    <property type="protein sequence ID" value="SOH94982.1"/>
    <property type="molecule type" value="Genomic_DNA"/>
</dbReference>
<evidence type="ECO:0000313" key="3">
    <source>
        <dbReference type="Proteomes" id="UP000220034"/>
    </source>
</evidence>
<feature type="region of interest" description="Disordered" evidence="1">
    <location>
        <begin position="37"/>
        <end position="60"/>
    </location>
</feature>
<proteinExistence type="predicted"/>
<organism evidence="2 3">
    <name type="scientific">Pontivivens marinum</name>
    <dbReference type="NCBI Taxonomy" id="1690039"/>
    <lineage>
        <taxon>Bacteria</taxon>
        <taxon>Pseudomonadati</taxon>
        <taxon>Pseudomonadota</taxon>
        <taxon>Alphaproteobacteria</taxon>
        <taxon>Rhodobacterales</taxon>
        <taxon>Paracoccaceae</taxon>
        <taxon>Pontivivens</taxon>
    </lineage>
</organism>
<protein>
    <submittedName>
        <fullName evidence="2">Uncharacterized protein</fullName>
    </submittedName>
</protein>
<reference evidence="3" key="1">
    <citation type="submission" date="2017-09" db="EMBL/GenBank/DDBJ databases">
        <authorList>
            <person name="Varghese N."/>
            <person name="Submissions S."/>
        </authorList>
    </citation>
    <scope>NUCLEOTIDE SEQUENCE [LARGE SCALE GENOMIC DNA]</scope>
    <source>
        <strain evidence="3">C7</strain>
    </source>
</reference>